<dbReference type="EMBL" id="JAVRFD010000012">
    <property type="protein sequence ID" value="MDT0545820.1"/>
    <property type="molecule type" value="Genomic_DNA"/>
</dbReference>
<gene>
    <name evidence="4" type="ORF">RND15_24360</name>
</gene>
<organism evidence="4 5">
    <name type="scientific">Streptomyces lonegramiae</name>
    <dbReference type="NCBI Taxonomy" id="3075524"/>
    <lineage>
        <taxon>Bacteria</taxon>
        <taxon>Bacillati</taxon>
        <taxon>Actinomycetota</taxon>
        <taxon>Actinomycetes</taxon>
        <taxon>Kitasatosporales</taxon>
        <taxon>Streptomycetaceae</taxon>
        <taxon>Streptomyces</taxon>
    </lineage>
</organism>
<sequence>MAAQGVYVYGVVRAAHPVPPAHTGVGAGPAPVRTLRAGELAAVVSDAPPGLRAKRRDLLAHQGLALALAADGPVLPMRFGMIAPNEESVRGQLAASERAYLAALDRLDGRIEMNLKAMPVQAGLPALIRENPEVARARAAARRSPGYEASVRLGEAVARGLAGRAAAASAAVVAELSAVTVEQVRGPEVPGCVLNVSFLLARDAEDRFRAVVERFAAAHDTHVELRLTGPLPCYSFADPASGTPRGNRVASGA</sequence>
<reference evidence="4" key="1">
    <citation type="submission" date="2024-05" db="EMBL/GenBank/DDBJ databases">
        <title>30 novel species of actinomycetes from the DSMZ collection.</title>
        <authorList>
            <person name="Nouioui I."/>
        </authorList>
    </citation>
    <scope>NUCLEOTIDE SEQUENCE</scope>
    <source>
        <strain evidence="4">DSM 41529</strain>
    </source>
</reference>
<dbReference type="PANTHER" id="PTHR36852">
    <property type="entry name" value="PROTEIN GVPL 2"/>
    <property type="match status" value="1"/>
</dbReference>
<dbReference type="PANTHER" id="PTHR36852:SF1">
    <property type="entry name" value="PROTEIN GVPL 2"/>
    <property type="match status" value="1"/>
</dbReference>
<dbReference type="RefSeq" id="WP_311726306.1">
    <property type="nucleotide sequence ID" value="NZ_JAVRFD010000012.1"/>
</dbReference>
<evidence type="ECO:0000313" key="4">
    <source>
        <dbReference type="EMBL" id="MDT0545820.1"/>
    </source>
</evidence>
<dbReference type="Proteomes" id="UP001180754">
    <property type="component" value="Unassembled WGS sequence"/>
</dbReference>
<dbReference type="InterPro" id="IPR009430">
    <property type="entry name" value="GvpL/GvpF"/>
</dbReference>
<evidence type="ECO:0000256" key="2">
    <source>
        <dbReference type="ARBA" id="ARBA00035108"/>
    </source>
</evidence>
<dbReference type="Pfam" id="PF06386">
    <property type="entry name" value="GvpL_GvpF"/>
    <property type="match status" value="1"/>
</dbReference>
<protein>
    <submittedName>
        <fullName evidence="4">GvpL/GvpF family gas vesicle protein</fullName>
    </submittedName>
</protein>
<keyword evidence="5" id="KW-1185">Reference proteome</keyword>
<evidence type="ECO:0000313" key="5">
    <source>
        <dbReference type="Proteomes" id="UP001180754"/>
    </source>
</evidence>
<evidence type="ECO:0000256" key="1">
    <source>
        <dbReference type="ARBA" id="ARBA00022987"/>
    </source>
</evidence>
<comment type="similarity">
    <text evidence="3">Belongs to the gas vesicle GvpF/GvpL family.</text>
</comment>
<evidence type="ECO:0000256" key="3">
    <source>
        <dbReference type="ARBA" id="ARBA00035643"/>
    </source>
</evidence>
<comment type="subcellular location">
    <subcellularLocation>
        <location evidence="2">Gas vesicle</location>
    </subcellularLocation>
</comment>
<comment type="caution">
    <text evidence="4">The sequence shown here is derived from an EMBL/GenBank/DDBJ whole genome shotgun (WGS) entry which is preliminary data.</text>
</comment>
<proteinExistence type="inferred from homology"/>
<keyword evidence="1" id="KW-0304">Gas vesicle</keyword>
<accession>A0ABU2XJZ9</accession>
<name>A0ABU2XJZ9_9ACTN</name>